<feature type="domain" description="UvrD-like helicase ATP-binding" evidence="17">
    <location>
        <begin position="10"/>
        <end position="281"/>
    </location>
</feature>
<dbReference type="Gene3D" id="1.10.486.10">
    <property type="entry name" value="PCRA, domain 4"/>
    <property type="match status" value="1"/>
</dbReference>
<evidence type="ECO:0000256" key="4">
    <source>
        <dbReference type="ARBA" id="ARBA00022763"/>
    </source>
</evidence>
<evidence type="ECO:0000259" key="17">
    <source>
        <dbReference type="PROSITE" id="PS51198"/>
    </source>
</evidence>
<keyword evidence="5 15" id="KW-0378">Hydrolase</keyword>
<sequence length="902" mass="105267">MEIEEELILNGLSEEQKKIVISDSRIIRVIAGPGTGKTETLTRRILYLILCKKIDPSHIVAFTFTEKAAENMRHRIYTKVRELTSESLPLGNMFIGTIHQYSLKLLKENFGFYNFNVLDENQEVAFVYRYAEKLKLEKNFEEVKSFIRSINVILNELIDENDIKEKSPEFAEQFFTYMNILNQFKFLTFGFMIYYAVKKLLEDKSKTPDIKHLLVDEYQDINKAQEKLILLIAEKSNLFIVGDPRQTIYQWRGSDETCFKMLKKHFPDTRDFELVLNRRSKKAIVDLANKFAEIFEEPYPQIKNMREGNRSPVYLLATQTPDEEVAYIVSAIKELKKTGLNYKDIGILFRSVRNYANPLLEKLKAEKIPFIIGGKVGLFRHDEIKVLKRFYTSIPDYENVRDTYLQSLINEWSDATSINIPKESTKRIRNWMANCIKGNFGSTIDALNSLLEILSLSELDPSQPENAVIFSNIARFSQMLTDFEIPNRIYRTISNWREFYKELNDFINSYAEAAYEVQTLEDALSNINAVQVFTVHQSKGLEWQAVFVPCLIQGAFPIRQNRMRVTWLLSKELFDSIRYEGTLEDEKKLFYVAITRARDLLCLSYFRKNRGKNQKRSDFLENISGLLKEIETPNQIDFKVVNAAKDIADEQTFELSVEELTNFKKCPYFYLFRDELKFPASISTQLGFGESLKHIIYKYAQTINNTIEQTSIEEMTQQTFHLPFSPPDESEQLREKAINTIKHFIDYPESKLDSIVEIEKEYELTISHETSAYVIKVKPDLVVMNTGNTYEIRDLRVSQEMFPPELAAFQLNASALALTQNSKSIEFTSIFYLAENYPKYHYKYKTREDVLKKTEEEIKSIIKQIKNKDYKPNPSSNKCRNCDYRKLCPSNIWEVANSSTIL</sequence>
<accession>A0A7C2PES2</accession>
<keyword evidence="2" id="KW-0540">Nuclease</keyword>
<feature type="binding site" evidence="15">
    <location>
        <begin position="31"/>
        <end position="38"/>
    </location>
    <ligand>
        <name>ATP</name>
        <dbReference type="ChEBI" id="CHEBI:30616"/>
    </ligand>
</feature>
<dbReference type="CDD" id="cd17932">
    <property type="entry name" value="DEXQc_UvrD"/>
    <property type="match status" value="1"/>
</dbReference>
<reference evidence="19" key="1">
    <citation type="journal article" date="2020" name="mSystems">
        <title>Genome- and Community-Level Interaction Insights into Carbon Utilization and Element Cycling Functions of Hydrothermarchaeota in Hydrothermal Sediment.</title>
        <authorList>
            <person name="Zhou Z."/>
            <person name="Liu Y."/>
            <person name="Xu W."/>
            <person name="Pan J."/>
            <person name="Luo Z.H."/>
            <person name="Li M."/>
        </authorList>
    </citation>
    <scope>NUCLEOTIDE SEQUENCE [LARGE SCALE GENOMIC DNA]</scope>
    <source>
        <strain evidence="19">SpSt-34</strain>
    </source>
</reference>
<dbReference type="Gene3D" id="1.10.10.160">
    <property type="match status" value="1"/>
</dbReference>
<evidence type="ECO:0000256" key="13">
    <source>
        <dbReference type="ARBA" id="ARBA00034808"/>
    </source>
</evidence>
<evidence type="ECO:0000256" key="6">
    <source>
        <dbReference type="ARBA" id="ARBA00022806"/>
    </source>
</evidence>
<dbReference type="Pfam" id="PF00580">
    <property type="entry name" value="UvrD-helicase"/>
    <property type="match status" value="1"/>
</dbReference>
<evidence type="ECO:0000313" key="19">
    <source>
        <dbReference type="EMBL" id="HEN28478.1"/>
    </source>
</evidence>
<dbReference type="PROSITE" id="PS50125">
    <property type="entry name" value="GUANYLATE_CYCLASE_2"/>
    <property type="match status" value="1"/>
</dbReference>
<dbReference type="InterPro" id="IPR014016">
    <property type="entry name" value="UvrD-like_ATP-bd"/>
</dbReference>
<comment type="catalytic activity">
    <reaction evidence="14">
        <text>ATP + H2O = ADP + phosphate + H(+)</text>
        <dbReference type="Rhea" id="RHEA:13065"/>
        <dbReference type="ChEBI" id="CHEBI:15377"/>
        <dbReference type="ChEBI" id="CHEBI:15378"/>
        <dbReference type="ChEBI" id="CHEBI:30616"/>
        <dbReference type="ChEBI" id="CHEBI:43474"/>
        <dbReference type="ChEBI" id="CHEBI:456216"/>
        <dbReference type="EC" id="5.6.2.4"/>
    </reaction>
</comment>
<evidence type="ECO:0000256" key="12">
    <source>
        <dbReference type="ARBA" id="ARBA00034617"/>
    </source>
</evidence>
<keyword evidence="8 15" id="KW-0067">ATP-binding</keyword>
<evidence type="ECO:0000256" key="15">
    <source>
        <dbReference type="PROSITE-ProRule" id="PRU00560"/>
    </source>
</evidence>
<evidence type="ECO:0000256" key="11">
    <source>
        <dbReference type="ARBA" id="ARBA00023235"/>
    </source>
</evidence>
<evidence type="ECO:0000256" key="2">
    <source>
        <dbReference type="ARBA" id="ARBA00022722"/>
    </source>
</evidence>
<dbReference type="GO" id="GO:0003677">
    <property type="term" value="F:DNA binding"/>
    <property type="evidence" value="ECO:0007669"/>
    <property type="project" value="UniProtKB-KW"/>
</dbReference>
<dbReference type="SUPFAM" id="SSF52540">
    <property type="entry name" value="P-loop containing nucleoside triphosphate hydrolases"/>
    <property type="match status" value="1"/>
</dbReference>
<dbReference type="PANTHER" id="PTHR11070:SF2">
    <property type="entry name" value="ATP-DEPENDENT DNA HELICASE SRS2"/>
    <property type="match status" value="1"/>
</dbReference>
<organism evidence="19">
    <name type="scientific">candidate division WOR-3 bacterium</name>
    <dbReference type="NCBI Taxonomy" id="2052148"/>
    <lineage>
        <taxon>Bacteria</taxon>
        <taxon>Bacteria division WOR-3</taxon>
    </lineage>
</organism>
<dbReference type="EC" id="5.6.2.4" evidence="13"/>
<evidence type="ECO:0000256" key="9">
    <source>
        <dbReference type="ARBA" id="ARBA00023125"/>
    </source>
</evidence>
<dbReference type="Gene3D" id="3.90.320.10">
    <property type="match status" value="1"/>
</dbReference>
<dbReference type="EMBL" id="DSOL01000214">
    <property type="protein sequence ID" value="HEN28478.1"/>
    <property type="molecule type" value="Genomic_DNA"/>
</dbReference>
<keyword evidence="3 15" id="KW-0547">Nucleotide-binding</keyword>
<dbReference type="GO" id="GO:0005524">
    <property type="term" value="F:ATP binding"/>
    <property type="evidence" value="ECO:0007669"/>
    <property type="project" value="UniProtKB-UniRule"/>
</dbReference>
<name>A0A7C2PES2_UNCW3</name>
<dbReference type="InterPro" id="IPR014017">
    <property type="entry name" value="DNA_helicase_UvrD-like_C"/>
</dbReference>
<evidence type="ECO:0000256" key="7">
    <source>
        <dbReference type="ARBA" id="ARBA00022839"/>
    </source>
</evidence>
<feature type="domain" description="Guanylate cyclase" evidence="16">
    <location>
        <begin position="467"/>
        <end position="524"/>
    </location>
</feature>
<dbReference type="InterPro" id="IPR000212">
    <property type="entry name" value="DNA_helicase_UvrD/REP"/>
</dbReference>
<dbReference type="GO" id="GO:0035556">
    <property type="term" value="P:intracellular signal transduction"/>
    <property type="evidence" value="ECO:0007669"/>
    <property type="project" value="InterPro"/>
</dbReference>
<gene>
    <name evidence="19" type="ORF">ENQ77_07530</name>
</gene>
<keyword evidence="6 15" id="KW-0347">Helicase</keyword>
<dbReference type="InterPro" id="IPR001054">
    <property type="entry name" value="A/G_cyclase"/>
</dbReference>
<comment type="caution">
    <text evidence="19">The sequence shown here is derived from an EMBL/GenBank/DDBJ whole genome shotgun (WGS) entry which is preliminary data.</text>
</comment>
<evidence type="ECO:0000256" key="3">
    <source>
        <dbReference type="ARBA" id="ARBA00022741"/>
    </source>
</evidence>
<comment type="similarity">
    <text evidence="1">Belongs to the helicase family. UvrD subfamily.</text>
</comment>
<evidence type="ECO:0000256" key="8">
    <source>
        <dbReference type="ARBA" id="ARBA00022840"/>
    </source>
</evidence>
<dbReference type="InterPro" id="IPR038726">
    <property type="entry name" value="PDDEXK_AddAB-type"/>
</dbReference>
<keyword evidence="10" id="KW-0234">DNA repair</keyword>
<keyword evidence="11" id="KW-0413">Isomerase</keyword>
<evidence type="ECO:0000259" key="16">
    <source>
        <dbReference type="PROSITE" id="PS50125"/>
    </source>
</evidence>
<dbReference type="Pfam" id="PF12705">
    <property type="entry name" value="PDDEXK_1"/>
    <property type="match status" value="1"/>
</dbReference>
<comment type="catalytic activity">
    <reaction evidence="12">
        <text>Couples ATP hydrolysis with the unwinding of duplex DNA by translocating in the 3'-5' direction.</text>
        <dbReference type="EC" id="5.6.2.4"/>
    </reaction>
</comment>
<dbReference type="PROSITE" id="PS51217">
    <property type="entry name" value="UVRD_HELICASE_CTER"/>
    <property type="match status" value="1"/>
</dbReference>
<evidence type="ECO:0000259" key="18">
    <source>
        <dbReference type="PROSITE" id="PS51217"/>
    </source>
</evidence>
<dbReference type="InterPro" id="IPR013986">
    <property type="entry name" value="DExx_box_DNA_helicase_dom_sf"/>
</dbReference>
<dbReference type="GO" id="GO:0004527">
    <property type="term" value="F:exonuclease activity"/>
    <property type="evidence" value="ECO:0007669"/>
    <property type="project" value="UniProtKB-KW"/>
</dbReference>
<keyword evidence="7" id="KW-0269">Exonuclease</keyword>
<evidence type="ECO:0000256" key="14">
    <source>
        <dbReference type="ARBA" id="ARBA00048988"/>
    </source>
</evidence>
<dbReference type="GO" id="GO:0009190">
    <property type="term" value="P:cyclic nucleotide biosynthetic process"/>
    <property type="evidence" value="ECO:0007669"/>
    <property type="project" value="InterPro"/>
</dbReference>
<dbReference type="Gene3D" id="3.40.50.300">
    <property type="entry name" value="P-loop containing nucleotide triphosphate hydrolases"/>
    <property type="match status" value="2"/>
</dbReference>
<dbReference type="Pfam" id="PF13361">
    <property type="entry name" value="UvrD_C"/>
    <property type="match status" value="1"/>
</dbReference>
<dbReference type="InterPro" id="IPR011604">
    <property type="entry name" value="PDDEXK-like_dom_sf"/>
</dbReference>
<dbReference type="InterPro" id="IPR027417">
    <property type="entry name" value="P-loop_NTPase"/>
</dbReference>
<evidence type="ECO:0000256" key="1">
    <source>
        <dbReference type="ARBA" id="ARBA00009922"/>
    </source>
</evidence>
<dbReference type="AlphaFoldDB" id="A0A7C2PES2"/>
<evidence type="ECO:0000256" key="5">
    <source>
        <dbReference type="ARBA" id="ARBA00022801"/>
    </source>
</evidence>
<proteinExistence type="inferred from homology"/>
<keyword evidence="9" id="KW-0238">DNA-binding</keyword>
<dbReference type="PROSITE" id="PS51198">
    <property type="entry name" value="UVRD_HELICASE_ATP_BIND"/>
    <property type="match status" value="1"/>
</dbReference>
<keyword evidence="4" id="KW-0227">DNA damage</keyword>
<dbReference type="PANTHER" id="PTHR11070">
    <property type="entry name" value="UVRD / RECB / PCRA DNA HELICASE FAMILY MEMBER"/>
    <property type="match status" value="1"/>
</dbReference>
<evidence type="ECO:0000256" key="10">
    <source>
        <dbReference type="ARBA" id="ARBA00023204"/>
    </source>
</evidence>
<protein>
    <recommendedName>
        <fullName evidence="13">DNA 3'-5' helicase</fullName>
        <ecNumber evidence="13">5.6.2.4</ecNumber>
    </recommendedName>
</protein>
<dbReference type="GO" id="GO:0043138">
    <property type="term" value="F:3'-5' DNA helicase activity"/>
    <property type="evidence" value="ECO:0007669"/>
    <property type="project" value="UniProtKB-EC"/>
</dbReference>
<feature type="domain" description="UvrD-like helicase C-terminal" evidence="18">
    <location>
        <begin position="282"/>
        <end position="540"/>
    </location>
</feature>
<dbReference type="GO" id="GO:0000725">
    <property type="term" value="P:recombinational repair"/>
    <property type="evidence" value="ECO:0007669"/>
    <property type="project" value="TreeGrafter"/>
</dbReference>